<organism evidence="2 3">
    <name type="scientific">Flavobacterium phragmitis</name>
    <dbReference type="NCBI Taxonomy" id="739143"/>
    <lineage>
        <taxon>Bacteria</taxon>
        <taxon>Pseudomonadati</taxon>
        <taxon>Bacteroidota</taxon>
        <taxon>Flavobacteriia</taxon>
        <taxon>Flavobacteriales</taxon>
        <taxon>Flavobacteriaceae</taxon>
        <taxon>Flavobacterium</taxon>
    </lineage>
</organism>
<dbReference type="Proteomes" id="UP000199672">
    <property type="component" value="Unassembled WGS sequence"/>
</dbReference>
<name>A0A1I1LJQ4_9FLAO</name>
<reference evidence="3" key="1">
    <citation type="submission" date="2016-10" db="EMBL/GenBank/DDBJ databases">
        <authorList>
            <person name="Varghese N."/>
            <person name="Submissions S."/>
        </authorList>
    </citation>
    <scope>NUCLEOTIDE SEQUENCE [LARGE SCALE GENOMIC DNA]</scope>
    <source>
        <strain evidence="3">CGMCC 1.10370</strain>
    </source>
</reference>
<accession>A0A1I1LJQ4</accession>
<dbReference type="EMBL" id="FOMH01000002">
    <property type="protein sequence ID" value="SFC73186.1"/>
    <property type="molecule type" value="Genomic_DNA"/>
</dbReference>
<evidence type="ECO:0000256" key="1">
    <source>
        <dbReference type="SAM" id="MobiDB-lite"/>
    </source>
</evidence>
<feature type="compositionally biased region" description="Basic residues" evidence="1">
    <location>
        <begin position="376"/>
        <end position="387"/>
    </location>
</feature>
<evidence type="ECO:0000313" key="2">
    <source>
        <dbReference type="EMBL" id="SFC73186.1"/>
    </source>
</evidence>
<feature type="region of interest" description="Disordered" evidence="1">
    <location>
        <begin position="337"/>
        <end position="387"/>
    </location>
</feature>
<dbReference type="AlphaFoldDB" id="A0A1I1LJQ4"/>
<evidence type="ECO:0008006" key="4">
    <source>
        <dbReference type="Google" id="ProtNLM"/>
    </source>
</evidence>
<keyword evidence="3" id="KW-1185">Reference proteome</keyword>
<sequence length="387" mass="44602">MNINISETETLLSFAEEMASLGYRYAAHPVNLSADCDNIAFFRTSMGAEDHCLAGRNDIDYFKSVPIDSLIKDLKTVMKSGIDLYSNQKLDLTEFVRLSRENKQLPENNLNTNIMNETNLKYLKDQLKYTGFGETFDTELRENMLKGDKDFKIMHTGIMNNGVPNRDTVTVELNFKKSDQTDMYFFNSYHVNLQKEENKPGLEQTFYINNDGTSITLKEAYNLMEGRSVNKDLKNKEGETYNSWIKIDFKQTDNSGNFKINHYHQNYGYDLEASLEKHSIKELNTPQYKEDLMNSLKKGNLQSVTFVVGGVESKMFVEANPQFKTLNVYDANLQRINHRESKEEKKSEGEKKSEKQSEKKQSESTDENSETPSANKPKKRRQQSNSV</sequence>
<dbReference type="STRING" id="739143.SAMN05216297_10254"/>
<feature type="compositionally biased region" description="Basic and acidic residues" evidence="1">
    <location>
        <begin position="337"/>
        <end position="363"/>
    </location>
</feature>
<evidence type="ECO:0000313" key="3">
    <source>
        <dbReference type="Proteomes" id="UP000199672"/>
    </source>
</evidence>
<dbReference type="OrthoDB" id="6372253at2"/>
<protein>
    <recommendedName>
        <fullName evidence="4">DUF3945 domain-containing protein</fullName>
    </recommendedName>
</protein>
<gene>
    <name evidence="2" type="ORF">SAMN05216297_10254</name>
</gene>
<proteinExistence type="predicted"/>